<dbReference type="PANTHER" id="PTHR23389:SF6">
    <property type="entry name" value="REPLICATION FACTOR C SUBUNIT 1"/>
    <property type="match status" value="1"/>
</dbReference>
<feature type="compositionally biased region" description="Polar residues" evidence="10">
    <location>
        <begin position="878"/>
        <end position="887"/>
    </location>
</feature>
<dbReference type="Gene3D" id="3.40.50.10190">
    <property type="entry name" value="BRCT domain"/>
    <property type="match status" value="1"/>
</dbReference>
<dbReference type="InterPro" id="IPR012178">
    <property type="entry name" value="RFC1"/>
</dbReference>
<feature type="compositionally biased region" description="Basic and acidic residues" evidence="10">
    <location>
        <begin position="51"/>
        <end position="90"/>
    </location>
</feature>
<feature type="compositionally biased region" description="Gly residues" evidence="10">
    <location>
        <begin position="165"/>
        <end position="178"/>
    </location>
</feature>
<dbReference type="CDD" id="cd00009">
    <property type="entry name" value="AAA"/>
    <property type="match status" value="1"/>
</dbReference>
<comment type="subunit">
    <text evidence="3">Heterotetramer of subunits RFC2, RFC3, RFC4 and RFC5 that can form a complex with RFC1.</text>
</comment>
<dbReference type="Pfam" id="PF08519">
    <property type="entry name" value="RFC1"/>
    <property type="match status" value="1"/>
</dbReference>
<dbReference type="InterPro" id="IPR001357">
    <property type="entry name" value="BRCT_dom"/>
</dbReference>
<feature type="compositionally biased region" description="Basic and acidic residues" evidence="10">
    <location>
        <begin position="1"/>
        <end position="15"/>
    </location>
</feature>
<comment type="similarity">
    <text evidence="2 9">Belongs to the activator 1 large subunit family.</text>
</comment>
<feature type="region of interest" description="Disordered" evidence="10">
    <location>
        <begin position="1"/>
        <end position="200"/>
    </location>
</feature>
<evidence type="ECO:0000256" key="1">
    <source>
        <dbReference type="ARBA" id="ARBA00004123"/>
    </source>
</evidence>
<dbReference type="CDD" id="cd18140">
    <property type="entry name" value="HLD_clamp_RFC"/>
    <property type="match status" value="1"/>
</dbReference>
<dbReference type="PANTHER" id="PTHR23389">
    <property type="entry name" value="CHROMOSOME TRANSMISSION FIDELITY FACTOR 18"/>
    <property type="match status" value="1"/>
</dbReference>
<dbReference type="Gene3D" id="1.10.8.60">
    <property type="match status" value="1"/>
</dbReference>
<dbReference type="SUPFAM" id="SSF48019">
    <property type="entry name" value="post-AAA+ oligomerization domain-like"/>
    <property type="match status" value="1"/>
</dbReference>
<name>A0ABU6W6Y7_9FABA</name>
<keyword evidence="7 9" id="KW-0067">ATP-binding</keyword>
<dbReference type="Pfam" id="PF25361">
    <property type="entry name" value="AAA_lid_RFC1"/>
    <property type="match status" value="1"/>
</dbReference>
<dbReference type="Gene3D" id="3.40.50.300">
    <property type="entry name" value="P-loop containing nucleotide triphosphate hydrolases"/>
    <property type="match status" value="1"/>
</dbReference>
<feature type="compositionally biased region" description="Low complexity" evidence="10">
    <location>
        <begin position="899"/>
        <end position="916"/>
    </location>
</feature>
<organism evidence="12 13">
    <name type="scientific">Stylosanthes scabra</name>
    <dbReference type="NCBI Taxonomy" id="79078"/>
    <lineage>
        <taxon>Eukaryota</taxon>
        <taxon>Viridiplantae</taxon>
        <taxon>Streptophyta</taxon>
        <taxon>Embryophyta</taxon>
        <taxon>Tracheophyta</taxon>
        <taxon>Spermatophyta</taxon>
        <taxon>Magnoliopsida</taxon>
        <taxon>eudicotyledons</taxon>
        <taxon>Gunneridae</taxon>
        <taxon>Pentapetalae</taxon>
        <taxon>rosids</taxon>
        <taxon>fabids</taxon>
        <taxon>Fabales</taxon>
        <taxon>Fabaceae</taxon>
        <taxon>Papilionoideae</taxon>
        <taxon>50 kb inversion clade</taxon>
        <taxon>dalbergioids sensu lato</taxon>
        <taxon>Dalbergieae</taxon>
        <taxon>Pterocarpus clade</taxon>
        <taxon>Stylosanthes</taxon>
    </lineage>
</organism>
<feature type="compositionally biased region" description="Basic and acidic residues" evidence="10">
    <location>
        <begin position="181"/>
        <end position="195"/>
    </location>
</feature>
<dbReference type="SMART" id="SM00382">
    <property type="entry name" value="AAA"/>
    <property type="match status" value="1"/>
</dbReference>
<feature type="compositionally biased region" description="Polar residues" evidence="10">
    <location>
        <begin position="295"/>
        <end position="304"/>
    </location>
</feature>
<evidence type="ECO:0000256" key="7">
    <source>
        <dbReference type="ARBA" id="ARBA00022840"/>
    </source>
</evidence>
<dbReference type="EMBL" id="JASCZI010181289">
    <property type="protein sequence ID" value="MED6181109.1"/>
    <property type="molecule type" value="Genomic_DNA"/>
</dbReference>
<evidence type="ECO:0000313" key="12">
    <source>
        <dbReference type="EMBL" id="MED6181109.1"/>
    </source>
</evidence>
<evidence type="ECO:0000256" key="10">
    <source>
        <dbReference type="SAM" id="MobiDB-lite"/>
    </source>
</evidence>
<evidence type="ECO:0000256" key="4">
    <source>
        <dbReference type="ARBA" id="ARBA00020401"/>
    </source>
</evidence>
<feature type="compositionally biased region" description="Acidic residues" evidence="10">
    <location>
        <begin position="841"/>
        <end position="866"/>
    </location>
</feature>
<evidence type="ECO:0000256" key="9">
    <source>
        <dbReference type="PIRNR" id="PIRNR036578"/>
    </source>
</evidence>
<reference evidence="12 13" key="1">
    <citation type="journal article" date="2023" name="Plants (Basel)">
        <title>Bridging the Gap: Combining Genomics and Transcriptomics Approaches to Understand Stylosanthes scabra, an Orphan Legume from the Brazilian Caatinga.</title>
        <authorList>
            <person name="Ferreira-Neto J.R.C."/>
            <person name="da Silva M.D."/>
            <person name="Binneck E."/>
            <person name="de Melo N.F."/>
            <person name="da Silva R.H."/>
            <person name="de Melo A.L.T.M."/>
            <person name="Pandolfi V."/>
            <person name="Bustamante F.O."/>
            <person name="Brasileiro-Vidal A.C."/>
            <person name="Benko-Iseppon A.M."/>
        </authorList>
    </citation>
    <scope>NUCLEOTIDE SEQUENCE [LARGE SCALE GENOMIC DNA]</scope>
    <source>
        <tissue evidence="12">Leaves</tissue>
    </source>
</reference>
<dbReference type="SUPFAM" id="SSF52540">
    <property type="entry name" value="P-loop containing nucleoside triphosphate hydrolases"/>
    <property type="match status" value="1"/>
</dbReference>
<keyword evidence="6 9" id="KW-0547">Nucleotide-binding</keyword>
<evidence type="ECO:0000256" key="3">
    <source>
        <dbReference type="ARBA" id="ARBA00011480"/>
    </source>
</evidence>
<dbReference type="PROSITE" id="PS50172">
    <property type="entry name" value="BRCT"/>
    <property type="match status" value="1"/>
</dbReference>
<keyword evidence="5 9" id="KW-0235">DNA replication</keyword>
<comment type="caution">
    <text evidence="12">The sequence shown here is derived from an EMBL/GenBank/DDBJ whole genome shotgun (WGS) entry which is preliminary data.</text>
</comment>
<keyword evidence="13" id="KW-1185">Reference proteome</keyword>
<dbReference type="Gene3D" id="1.20.272.10">
    <property type="match status" value="1"/>
</dbReference>
<proteinExistence type="inferred from homology"/>
<evidence type="ECO:0000259" key="11">
    <source>
        <dbReference type="PROSITE" id="PS50172"/>
    </source>
</evidence>
<dbReference type="InterPro" id="IPR027417">
    <property type="entry name" value="P-loop_NTPase"/>
</dbReference>
<evidence type="ECO:0000256" key="5">
    <source>
        <dbReference type="ARBA" id="ARBA00022705"/>
    </source>
</evidence>
<accession>A0ABU6W6Y7</accession>
<feature type="compositionally biased region" description="Basic and acidic residues" evidence="10">
    <location>
        <begin position="867"/>
        <end position="877"/>
    </location>
</feature>
<dbReference type="SUPFAM" id="SSF52113">
    <property type="entry name" value="BRCT domain"/>
    <property type="match status" value="1"/>
</dbReference>
<dbReference type="InterPro" id="IPR013725">
    <property type="entry name" value="DNA_replication_fac_RFC1_C"/>
</dbReference>
<dbReference type="InterPro" id="IPR036420">
    <property type="entry name" value="BRCT_dom_sf"/>
</dbReference>
<sequence length="926" mass="101155">MTDIRKWFMKSHDKGNANASSKPTTEKPQSDKPASGGQESSGRRKTSKYFSTDKQKGKDEKETLELPAKRKNIKDSGELPEPRASKKIHEAEEDEGDDYALPTNKKNSADATPTKKLKSGSGRGIPQKSVDVEENDEDDKKEAAASVKSAGRGRGGRGASAQPSGGRGRGGGGRGGFMNFGERKDPPHKGEKEVPEGAPDCLAGLTFVISGTLDSLEREEAEDLIKRHGGRVTGSVSKKTNYLLCDEDIGGRKSEKAKELGTKFLTEDGLFDMIRASKPAKAPSQEPKKSVDNKPATNASQSKSPAKVESKPILSSRLPSIPAKPKTAATVHSSLMWTEKYRPKDPKDVIGNQSLVSQLRNWLKTWNEQFLNTGSKKKGKKPNDPNSKKAVLLSGTPGIGKTTSAKLVCQELGFQAIEVNASDSRGKANSKIENGVGGSIANSIKELYTNTAYVANMDRPKHSKTVLIMDEVDGMSAGDRGGVADLIASIKISKVPVICICNDRYSQKLKSLVNYCLLLSFRKPTKQQMAKRLMDVAKAEGLQVNEIALEELAERVNGDMRMALNQLQYMSLSMSSINYDDIRQRFLTSSKDEDISPFTAVDKLFGFNATKMRMDDRISLSMSDPDLVPLLIQENYINYRPSSAGKDDQGIKRMNLIARAAESIADGDLVNVQIRRYRQWQLSQTSSVASSIIPFGGWLGKNSTAGKNLRLMEDLHVHMLASRESSSGRDTIRLEYLTLLLKQLTEPLRTLPKAEAVEKVVEFMNTYSISQEDFDTIIELSKFKGHPNPMEGIQPAVKSALTKAYKEQSKSRMVRAADLVNLPGIKKAPKKRIAAILEPAEEVAEQGEGNALDESEEENTSDTEELDVTKPGEKLKSELQSLNSKGMQVQLELKGEANSSSKKASGGKGSAQKGGQTSRAAPKRKR</sequence>
<dbReference type="CDD" id="cd17752">
    <property type="entry name" value="BRCT_RFC1"/>
    <property type="match status" value="1"/>
</dbReference>
<dbReference type="Pfam" id="PF00004">
    <property type="entry name" value="AAA"/>
    <property type="match status" value="1"/>
</dbReference>
<dbReference type="PIRSF" id="PIRSF036578">
    <property type="entry name" value="RFC1"/>
    <property type="match status" value="1"/>
</dbReference>
<protein>
    <recommendedName>
        <fullName evidence="4 9">Replication factor C subunit 1</fullName>
    </recommendedName>
</protein>
<evidence type="ECO:0000313" key="13">
    <source>
        <dbReference type="Proteomes" id="UP001341840"/>
    </source>
</evidence>
<feature type="region of interest" description="Disordered" evidence="10">
    <location>
        <begin position="278"/>
        <end position="327"/>
    </location>
</feature>
<dbReference type="SMART" id="SM00292">
    <property type="entry name" value="BRCT"/>
    <property type="match status" value="1"/>
</dbReference>
<dbReference type="InterPro" id="IPR003959">
    <property type="entry name" value="ATPase_AAA_core"/>
</dbReference>
<dbReference type="Proteomes" id="UP001341840">
    <property type="component" value="Unassembled WGS sequence"/>
</dbReference>
<keyword evidence="8 9" id="KW-0539">Nucleus</keyword>
<evidence type="ECO:0000256" key="2">
    <source>
        <dbReference type="ARBA" id="ARBA00006116"/>
    </source>
</evidence>
<dbReference type="InterPro" id="IPR003593">
    <property type="entry name" value="AAA+_ATPase"/>
</dbReference>
<feature type="region of interest" description="Disordered" evidence="10">
    <location>
        <begin position="373"/>
        <end position="395"/>
    </location>
</feature>
<comment type="subcellular location">
    <subcellularLocation>
        <location evidence="1 9">Nucleus</location>
    </subcellularLocation>
</comment>
<feature type="region of interest" description="Disordered" evidence="10">
    <location>
        <begin position="841"/>
        <end position="926"/>
    </location>
</feature>
<evidence type="ECO:0000256" key="8">
    <source>
        <dbReference type="ARBA" id="ARBA00023242"/>
    </source>
</evidence>
<dbReference type="Pfam" id="PF00533">
    <property type="entry name" value="BRCT"/>
    <property type="match status" value="1"/>
</dbReference>
<feature type="domain" description="BRCT" evidence="11">
    <location>
        <begin position="197"/>
        <end position="278"/>
    </location>
</feature>
<dbReference type="InterPro" id="IPR008921">
    <property type="entry name" value="DNA_pol3_clamp-load_cplx_C"/>
</dbReference>
<evidence type="ECO:0000256" key="6">
    <source>
        <dbReference type="ARBA" id="ARBA00022741"/>
    </source>
</evidence>
<dbReference type="InterPro" id="IPR047854">
    <property type="entry name" value="RFC_lid"/>
</dbReference>
<gene>
    <name evidence="12" type="primary">RFC1</name>
    <name evidence="12" type="ORF">PIB30_016448</name>
</gene>